<dbReference type="EMBL" id="GBRH01234652">
    <property type="protein sequence ID" value="JAD63243.1"/>
    <property type="molecule type" value="Transcribed_RNA"/>
</dbReference>
<sequence>MAASAWERAATVPWESVRMEVPKRVPPATDFVRMAASVGGGGGEWHGSGDRGS</sequence>
<accession>A0A0A9BM63</accession>
<dbReference type="AlphaFoldDB" id="A0A0A9BM63"/>
<protein>
    <submittedName>
        <fullName evidence="1">Uncharacterized protein</fullName>
    </submittedName>
</protein>
<proteinExistence type="predicted"/>
<reference evidence="1" key="2">
    <citation type="journal article" date="2015" name="Data Brief">
        <title>Shoot transcriptome of the giant reed, Arundo donax.</title>
        <authorList>
            <person name="Barrero R.A."/>
            <person name="Guerrero F.D."/>
            <person name="Moolhuijzen P."/>
            <person name="Goolsby J.A."/>
            <person name="Tidwell J."/>
            <person name="Bellgard S.E."/>
            <person name="Bellgard M.I."/>
        </authorList>
    </citation>
    <scope>NUCLEOTIDE SEQUENCE</scope>
    <source>
        <tissue evidence="1">Shoot tissue taken approximately 20 cm above the soil surface</tissue>
    </source>
</reference>
<name>A0A0A9BM63_ARUDO</name>
<organism evidence="1">
    <name type="scientific">Arundo donax</name>
    <name type="common">Giant reed</name>
    <name type="synonym">Donax arundinaceus</name>
    <dbReference type="NCBI Taxonomy" id="35708"/>
    <lineage>
        <taxon>Eukaryota</taxon>
        <taxon>Viridiplantae</taxon>
        <taxon>Streptophyta</taxon>
        <taxon>Embryophyta</taxon>
        <taxon>Tracheophyta</taxon>
        <taxon>Spermatophyta</taxon>
        <taxon>Magnoliopsida</taxon>
        <taxon>Liliopsida</taxon>
        <taxon>Poales</taxon>
        <taxon>Poaceae</taxon>
        <taxon>PACMAD clade</taxon>
        <taxon>Arundinoideae</taxon>
        <taxon>Arundineae</taxon>
        <taxon>Arundo</taxon>
    </lineage>
</organism>
<evidence type="ECO:0000313" key="1">
    <source>
        <dbReference type="EMBL" id="JAD63243.1"/>
    </source>
</evidence>
<reference evidence="1" key="1">
    <citation type="submission" date="2014-09" db="EMBL/GenBank/DDBJ databases">
        <authorList>
            <person name="Magalhaes I.L.F."/>
            <person name="Oliveira U."/>
            <person name="Santos F.R."/>
            <person name="Vidigal T.H.D.A."/>
            <person name="Brescovit A.D."/>
            <person name="Santos A.J."/>
        </authorList>
    </citation>
    <scope>NUCLEOTIDE SEQUENCE</scope>
    <source>
        <tissue evidence="1">Shoot tissue taken approximately 20 cm above the soil surface</tissue>
    </source>
</reference>